<reference evidence="2 3" key="1">
    <citation type="submission" date="2019-05" db="EMBL/GenBank/DDBJ databases">
        <title>The metagenome of a microbial culture collection derived from dairy environment covers the genomic content of the human microbiome.</title>
        <authorList>
            <person name="Roder T."/>
            <person name="Wuthrich D."/>
            <person name="Sattari Z."/>
            <person name="Von Ah U."/>
            <person name="Bar C."/>
            <person name="Ronchi F."/>
            <person name="Macpherson A.J."/>
            <person name="Ganal-Vonarburg S.C."/>
            <person name="Bruggmann R."/>
            <person name="Vergeres G."/>
        </authorList>
    </citation>
    <scope>NUCLEOTIDE SEQUENCE [LARGE SCALE GENOMIC DNA]</scope>
    <source>
        <strain evidence="2 3">FAM 24227</strain>
    </source>
</reference>
<sequence>MSKVKINKPFFIFNPKSFLYGDDLLKLAKVADEQAKKYPDLSIFVTTPFSDLKAIADETEHVIVTAQHMDGIQPGRGMGYVLPESIYNAGARATFLNHAEQPMKLSEVTASVKRAKELGIISVVCADSIDEAKAVAMLKPDIILCEPTELIGTGQTSDESYVEGTNSAIHEVDENILIMQAAGISTADDVFKTIKLGADGTGCTSGITKAADPEQMLIEMIEAAYKASKQ</sequence>
<protein>
    <submittedName>
        <fullName evidence="2">Triose-phosphate isomerase</fullName>
        <ecNumber evidence="2">5.3.1.1</ecNumber>
    </submittedName>
</protein>
<evidence type="ECO:0000256" key="1">
    <source>
        <dbReference type="ARBA" id="ARBA00023235"/>
    </source>
</evidence>
<dbReference type="SUPFAM" id="SSF51351">
    <property type="entry name" value="Triosephosphate isomerase (TIM)"/>
    <property type="match status" value="1"/>
</dbReference>
<evidence type="ECO:0000313" key="3">
    <source>
        <dbReference type="Proteomes" id="UP000306420"/>
    </source>
</evidence>
<accession>A0A5R9DVH1</accession>
<keyword evidence="1 2" id="KW-0413">Isomerase</keyword>
<evidence type="ECO:0000313" key="2">
    <source>
        <dbReference type="EMBL" id="TLQ39067.1"/>
    </source>
</evidence>
<organism evidence="2 3">
    <name type="scientific">Ruoffia tabacinasalis</name>
    <dbReference type="NCBI Taxonomy" id="87458"/>
    <lineage>
        <taxon>Bacteria</taxon>
        <taxon>Bacillati</taxon>
        <taxon>Bacillota</taxon>
        <taxon>Bacilli</taxon>
        <taxon>Lactobacillales</taxon>
        <taxon>Aerococcaceae</taxon>
        <taxon>Ruoffia</taxon>
    </lineage>
</organism>
<dbReference type="RefSeq" id="WP_138405452.1">
    <property type="nucleotide sequence ID" value="NZ_VBSP01000061.1"/>
</dbReference>
<dbReference type="OrthoDB" id="2571246at2"/>
<dbReference type="AlphaFoldDB" id="A0A5R9DVH1"/>
<dbReference type="Pfam" id="PF00121">
    <property type="entry name" value="TIM"/>
    <property type="match status" value="1"/>
</dbReference>
<dbReference type="EC" id="5.3.1.1" evidence="2"/>
<dbReference type="Gene3D" id="3.20.20.70">
    <property type="entry name" value="Aldolase class I"/>
    <property type="match status" value="1"/>
</dbReference>
<dbReference type="EMBL" id="VBSP01000061">
    <property type="protein sequence ID" value="TLQ39067.1"/>
    <property type="molecule type" value="Genomic_DNA"/>
</dbReference>
<comment type="caution">
    <text evidence="2">The sequence shown here is derived from an EMBL/GenBank/DDBJ whole genome shotgun (WGS) entry which is preliminary data.</text>
</comment>
<dbReference type="InterPro" id="IPR013785">
    <property type="entry name" value="Aldolase_TIM"/>
</dbReference>
<dbReference type="Proteomes" id="UP000306420">
    <property type="component" value="Unassembled WGS sequence"/>
</dbReference>
<gene>
    <name evidence="2" type="ORF">FEZ33_11135</name>
</gene>
<proteinExistence type="predicted"/>
<dbReference type="PROSITE" id="PS51440">
    <property type="entry name" value="TIM_2"/>
    <property type="match status" value="1"/>
</dbReference>
<dbReference type="GO" id="GO:0004807">
    <property type="term" value="F:triose-phosphate isomerase activity"/>
    <property type="evidence" value="ECO:0007669"/>
    <property type="project" value="UniProtKB-EC"/>
</dbReference>
<dbReference type="NCBIfam" id="NF003302">
    <property type="entry name" value="PRK04302.1"/>
    <property type="match status" value="1"/>
</dbReference>
<dbReference type="InterPro" id="IPR000652">
    <property type="entry name" value="Triosephosphate_isomerase"/>
</dbReference>
<name>A0A5R9DVH1_9LACT</name>
<dbReference type="InterPro" id="IPR035990">
    <property type="entry name" value="TIM_sf"/>
</dbReference>